<dbReference type="GO" id="GO:0015267">
    <property type="term" value="F:channel activity"/>
    <property type="evidence" value="ECO:0007669"/>
    <property type="project" value="InterPro"/>
</dbReference>
<dbReference type="SUPFAM" id="SSF81338">
    <property type="entry name" value="Aquaporin-like"/>
    <property type="match status" value="1"/>
</dbReference>
<feature type="transmembrane region" description="Helical" evidence="6">
    <location>
        <begin position="86"/>
        <end position="105"/>
    </location>
</feature>
<dbReference type="EMBL" id="SMOL01000361">
    <property type="protein sequence ID" value="KAB2620008.1"/>
    <property type="molecule type" value="Genomic_DNA"/>
</dbReference>
<dbReference type="AlphaFoldDB" id="A0A5N5GXF4"/>
<comment type="caution">
    <text evidence="7">The sequence shown here is derived from an EMBL/GenBank/DDBJ whole genome shotgun (WGS) entry which is preliminary data.</text>
</comment>
<keyword evidence="3 6" id="KW-1133">Transmembrane helix</keyword>
<keyword evidence="5" id="KW-0813">Transport</keyword>
<accession>A0A5N5GXF4</accession>
<dbReference type="Pfam" id="PF00230">
    <property type="entry name" value="MIP"/>
    <property type="match status" value="1"/>
</dbReference>
<dbReference type="InterPro" id="IPR023271">
    <property type="entry name" value="Aquaporin-like"/>
</dbReference>
<comment type="similarity">
    <text evidence="5">Belongs to the MIP/aquaporin (TC 1.A.8) family.</text>
</comment>
<reference evidence="7 8" key="1">
    <citation type="submission" date="2019-09" db="EMBL/GenBank/DDBJ databases">
        <authorList>
            <person name="Ou C."/>
        </authorList>
    </citation>
    <scope>NUCLEOTIDE SEQUENCE [LARGE SCALE GENOMIC DNA]</scope>
    <source>
        <strain evidence="7">S2</strain>
        <tissue evidence="7">Leaf</tissue>
    </source>
</reference>
<evidence type="ECO:0000256" key="6">
    <source>
        <dbReference type="SAM" id="Phobius"/>
    </source>
</evidence>
<dbReference type="OrthoDB" id="3222at2759"/>
<evidence type="ECO:0000256" key="2">
    <source>
        <dbReference type="ARBA" id="ARBA00022692"/>
    </source>
</evidence>
<comment type="subcellular location">
    <subcellularLocation>
        <location evidence="1">Membrane</location>
        <topology evidence="1">Multi-pass membrane protein</topology>
    </subcellularLocation>
</comment>
<evidence type="ECO:0000313" key="8">
    <source>
        <dbReference type="Proteomes" id="UP000327157"/>
    </source>
</evidence>
<evidence type="ECO:0000256" key="5">
    <source>
        <dbReference type="RuleBase" id="RU000477"/>
    </source>
</evidence>
<dbReference type="Gene3D" id="1.20.1080.10">
    <property type="entry name" value="Glycerol uptake facilitator protein"/>
    <property type="match status" value="1"/>
</dbReference>
<protein>
    <submittedName>
        <fullName evidence="7">Aquaporin NIP-type</fullName>
    </submittedName>
</protein>
<gene>
    <name evidence="7" type="ORF">D8674_036968</name>
</gene>
<keyword evidence="2 5" id="KW-0812">Transmembrane</keyword>
<name>A0A5N5GXF4_9ROSA</name>
<organism evidence="7 8">
    <name type="scientific">Pyrus ussuriensis x Pyrus communis</name>
    <dbReference type="NCBI Taxonomy" id="2448454"/>
    <lineage>
        <taxon>Eukaryota</taxon>
        <taxon>Viridiplantae</taxon>
        <taxon>Streptophyta</taxon>
        <taxon>Embryophyta</taxon>
        <taxon>Tracheophyta</taxon>
        <taxon>Spermatophyta</taxon>
        <taxon>Magnoliopsida</taxon>
        <taxon>eudicotyledons</taxon>
        <taxon>Gunneridae</taxon>
        <taxon>Pentapetalae</taxon>
        <taxon>rosids</taxon>
        <taxon>fabids</taxon>
        <taxon>Rosales</taxon>
        <taxon>Rosaceae</taxon>
        <taxon>Amygdaloideae</taxon>
        <taxon>Maleae</taxon>
        <taxon>Pyrus</taxon>
    </lineage>
</organism>
<evidence type="ECO:0000313" key="7">
    <source>
        <dbReference type="EMBL" id="KAB2620008.1"/>
    </source>
</evidence>
<evidence type="ECO:0000256" key="4">
    <source>
        <dbReference type="ARBA" id="ARBA00023136"/>
    </source>
</evidence>
<dbReference type="InterPro" id="IPR000425">
    <property type="entry name" value="MIP"/>
</dbReference>
<evidence type="ECO:0000256" key="1">
    <source>
        <dbReference type="ARBA" id="ARBA00004141"/>
    </source>
</evidence>
<keyword evidence="4 6" id="KW-0472">Membrane</keyword>
<keyword evidence="8" id="KW-1185">Reference proteome</keyword>
<dbReference type="PRINTS" id="PR00783">
    <property type="entry name" value="MINTRINSICP"/>
</dbReference>
<sequence length="204" mass="22850">MHHQKMERAREEVVMLPWSRLHEDFMVMVYSIDHISGAHFNMAITFTIFRHFPPKHLPLYNAAHELGSILASGTLCLVLVGPNVRYLVMQIIASFVWMFVISGIATDSRAIGELAGIAVGMTITMDVPVARPVLGASMDPARSQGPAIVMHTDKGIWIYIVVAYNLIRFADKPLRELTDKTNTAGVKKSASFIKYVSKNNFYRT</sequence>
<dbReference type="InterPro" id="IPR034294">
    <property type="entry name" value="Aquaporin_transptr"/>
</dbReference>
<evidence type="ECO:0000256" key="3">
    <source>
        <dbReference type="ARBA" id="ARBA00022989"/>
    </source>
</evidence>
<feature type="transmembrane region" description="Helical" evidence="6">
    <location>
        <begin position="59"/>
        <end position="80"/>
    </location>
</feature>
<proteinExistence type="inferred from homology"/>
<dbReference type="Proteomes" id="UP000327157">
    <property type="component" value="Unassembled WGS sequence"/>
</dbReference>
<dbReference type="GO" id="GO:0016020">
    <property type="term" value="C:membrane"/>
    <property type="evidence" value="ECO:0007669"/>
    <property type="project" value="UniProtKB-SubCell"/>
</dbReference>
<dbReference type="PANTHER" id="PTHR45724">
    <property type="entry name" value="AQUAPORIN NIP2-1"/>
    <property type="match status" value="1"/>
</dbReference>
<reference evidence="7 8" key="2">
    <citation type="submission" date="2019-11" db="EMBL/GenBank/DDBJ databases">
        <title>A de novo genome assembly of a pear dwarfing rootstock.</title>
        <authorList>
            <person name="Wang F."/>
            <person name="Wang J."/>
            <person name="Li S."/>
            <person name="Zhang Y."/>
            <person name="Fang M."/>
            <person name="Ma L."/>
            <person name="Zhao Y."/>
            <person name="Jiang S."/>
        </authorList>
    </citation>
    <scope>NUCLEOTIDE SEQUENCE [LARGE SCALE GENOMIC DNA]</scope>
    <source>
        <strain evidence="7">S2</strain>
        <tissue evidence="7">Leaf</tissue>
    </source>
</reference>
<dbReference type="PANTHER" id="PTHR45724:SF23">
    <property type="entry name" value="AQUAPORIN NIP4-1-RELATED"/>
    <property type="match status" value="1"/>
</dbReference>